<comment type="function">
    <text evidence="1">Putative pheromone receptor.</text>
</comment>
<reference evidence="14" key="2">
    <citation type="submission" date="2025-08" db="UniProtKB">
        <authorList>
            <consortium name="Ensembl"/>
        </authorList>
    </citation>
    <scope>IDENTIFICATION</scope>
</reference>
<keyword evidence="8 13" id="KW-0297">G-protein coupled receptor</keyword>
<dbReference type="GO" id="GO:0019236">
    <property type="term" value="P:response to pheromone"/>
    <property type="evidence" value="ECO:0007669"/>
    <property type="project" value="UniProtKB-KW"/>
</dbReference>
<evidence type="ECO:0000256" key="13">
    <source>
        <dbReference type="RuleBase" id="RU364061"/>
    </source>
</evidence>
<evidence type="ECO:0000256" key="7">
    <source>
        <dbReference type="ARBA" id="ARBA00022989"/>
    </source>
</evidence>
<dbReference type="GO" id="GO:0005886">
    <property type="term" value="C:plasma membrane"/>
    <property type="evidence" value="ECO:0007669"/>
    <property type="project" value="UniProtKB-SubCell"/>
</dbReference>
<dbReference type="FunFam" id="1.20.1070.10:FF:000033">
    <property type="entry name" value="Vomeronasal type-1 receptor"/>
    <property type="match status" value="1"/>
</dbReference>
<evidence type="ECO:0000256" key="9">
    <source>
        <dbReference type="ARBA" id="ARBA00023136"/>
    </source>
</evidence>
<evidence type="ECO:0000256" key="8">
    <source>
        <dbReference type="ARBA" id="ARBA00023040"/>
    </source>
</evidence>
<comment type="subcellular location">
    <subcellularLocation>
        <location evidence="2 13">Cell membrane</location>
        <topology evidence="2 13">Multi-pass membrane protein</topology>
    </subcellularLocation>
</comment>
<keyword evidence="10 13" id="KW-0675">Receptor</keyword>
<evidence type="ECO:0000256" key="3">
    <source>
        <dbReference type="ARBA" id="ARBA00010663"/>
    </source>
</evidence>
<evidence type="ECO:0000256" key="5">
    <source>
        <dbReference type="ARBA" id="ARBA00022507"/>
    </source>
</evidence>
<feature type="transmembrane region" description="Helical" evidence="13">
    <location>
        <begin position="80"/>
        <end position="97"/>
    </location>
</feature>
<keyword evidence="5 13" id="KW-0589">Pheromone response</keyword>
<organism evidence="14">
    <name type="scientific">Capra hircus</name>
    <name type="common">Goat</name>
    <dbReference type="NCBI Taxonomy" id="9925"/>
    <lineage>
        <taxon>Eukaryota</taxon>
        <taxon>Metazoa</taxon>
        <taxon>Chordata</taxon>
        <taxon>Craniata</taxon>
        <taxon>Vertebrata</taxon>
        <taxon>Euteleostomi</taxon>
        <taxon>Mammalia</taxon>
        <taxon>Eutheria</taxon>
        <taxon>Laurasiatheria</taxon>
        <taxon>Artiodactyla</taxon>
        <taxon>Ruminantia</taxon>
        <taxon>Pecora</taxon>
        <taxon>Bovidae</taxon>
        <taxon>Caprinae</taxon>
        <taxon>Capra</taxon>
    </lineage>
</organism>
<keyword evidence="4 13" id="KW-1003">Cell membrane</keyword>
<evidence type="ECO:0000313" key="14">
    <source>
        <dbReference type="Ensembl" id="ENSCHIP00010020365.1"/>
    </source>
</evidence>
<keyword evidence="6 13" id="KW-0812">Transmembrane</keyword>
<evidence type="ECO:0000256" key="11">
    <source>
        <dbReference type="ARBA" id="ARBA00023180"/>
    </source>
</evidence>
<comment type="similarity">
    <text evidence="3 13">Belongs to the G-protein coupled receptor 1 family.</text>
</comment>
<keyword evidence="7 13" id="KW-1133">Transmembrane helix</keyword>
<dbReference type="PRINTS" id="PR01534">
    <property type="entry name" value="VOMERONASL1R"/>
</dbReference>
<keyword evidence="12 13" id="KW-0807">Transducer</keyword>
<proteinExistence type="inferred from homology"/>
<sequence length="323" mass="36834">MNNKWTRLNFTWCNACGPFFCAGNSSSEGKYPSQRTGRMATRDFVVELIFLSQNIFGILGNFSFLYHYLFLHFTGSTELIIEYLLIANSLVMLSTGTPRTMEAFGWKYFLSDTECKIVYYIHRMARGVSIGSICLLRVCQAITISPRNSRWGQLKMKAPTHIGSTIFLCWVVHMLINIRFTRYVKDHWSNRNITKKKDLGLCYGLIHNRIKVLLNVGWLLLPAVSCLVLTIWSSVSMVFILDSHKQRVQYVHRTSISSRSSPKPRATQSIPVLVSTFVSLYTVWWLVTFAAPITACFPTVSPYTLISHGSSHFLSSYNKSFSA</sequence>
<accession>A0A8C2PHN8</accession>
<evidence type="ECO:0000256" key="2">
    <source>
        <dbReference type="ARBA" id="ARBA00004651"/>
    </source>
</evidence>
<protein>
    <recommendedName>
        <fullName evidence="13">Vomeronasal type-1 receptor</fullName>
    </recommendedName>
</protein>
<dbReference type="InterPro" id="IPR004072">
    <property type="entry name" value="Vmron_rcpt_1"/>
</dbReference>
<feature type="transmembrane region" description="Helical" evidence="13">
    <location>
        <begin position="218"/>
        <end position="241"/>
    </location>
</feature>
<keyword evidence="9 13" id="KW-0472">Membrane</keyword>
<dbReference type="PANTHER" id="PTHR24062">
    <property type="entry name" value="VOMERONASAL TYPE-1 RECEPTOR"/>
    <property type="match status" value="1"/>
</dbReference>
<feature type="transmembrane region" description="Helical" evidence="13">
    <location>
        <begin position="117"/>
        <end position="139"/>
    </location>
</feature>
<dbReference type="AlphaFoldDB" id="A0A8C2PHN8"/>
<feature type="transmembrane region" description="Helical" evidence="13">
    <location>
        <begin position="48"/>
        <end position="68"/>
    </location>
</feature>
<evidence type="ECO:0000256" key="6">
    <source>
        <dbReference type="ARBA" id="ARBA00022692"/>
    </source>
</evidence>
<evidence type="ECO:0000256" key="12">
    <source>
        <dbReference type="ARBA" id="ARBA00023224"/>
    </source>
</evidence>
<dbReference type="SUPFAM" id="SSF81321">
    <property type="entry name" value="Family A G protein-coupled receptor-like"/>
    <property type="match status" value="1"/>
</dbReference>
<dbReference type="Ensembl" id="ENSCHIT00010028638.1">
    <property type="protein sequence ID" value="ENSCHIP00010020365.1"/>
    <property type="gene ID" value="ENSCHIG00010014910.1"/>
</dbReference>
<reference evidence="14" key="1">
    <citation type="submission" date="2019-03" db="EMBL/GenBank/DDBJ databases">
        <title>Genome sequencing and reference-guided assembly of Black Bengal Goat (Capra hircus).</title>
        <authorList>
            <person name="Siddiki A.Z."/>
            <person name="Baten A."/>
            <person name="Billah M."/>
            <person name="Alam M.A.U."/>
            <person name="Shawrob K.S.M."/>
            <person name="Saha S."/>
            <person name="Chowdhury M."/>
            <person name="Rahman A.H."/>
            <person name="Stear M."/>
            <person name="Miah G."/>
            <person name="Das G.B."/>
            <person name="Hossain M.M."/>
            <person name="Kumkum M."/>
            <person name="Islam M.S."/>
            <person name="Mollah A.M."/>
            <person name="Ahsan A."/>
            <person name="Tusar F."/>
            <person name="Khan M.K.I."/>
        </authorList>
    </citation>
    <scope>NUCLEOTIDE SEQUENCE [LARGE SCALE GENOMIC DNA]</scope>
</reference>
<keyword evidence="11" id="KW-0325">Glycoprotein</keyword>
<name>A0A8C2PHN8_CAPHI</name>
<dbReference type="GO" id="GO:0016503">
    <property type="term" value="F:pheromone receptor activity"/>
    <property type="evidence" value="ECO:0007669"/>
    <property type="project" value="InterPro"/>
</dbReference>
<dbReference type="Gene3D" id="1.20.1070.10">
    <property type="entry name" value="Rhodopsin 7-helix transmembrane proteins"/>
    <property type="match status" value="1"/>
</dbReference>
<evidence type="ECO:0000256" key="10">
    <source>
        <dbReference type="ARBA" id="ARBA00023170"/>
    </source>
</evidence>
<dbReference type="Pfam" id="PF03402">
    <property type="entry name" value="V1R"/>
    <property type="match status" value="1"/>
</dbReference>
<feature type="transmembrane region" description="Helical" evidence="13">
    <location>
        <begin position="160"/>
        <end position="180"/>
    </location>
</feature>
<evidence type="ECO:0000256" key="1">
    <source>
        <dbReference type="ARBA" id="ARBA00003878"/>
    </source>
</evidence>
<evidence type="ECO:0000256" key="4">
    <source>
        <dbReference type="ARBA" id="ARBA00022475"/>
    </source>
</evidence>